<dbReference type="RefSeq" id="WP_010750608.1">
    <property type="nucleotide sequence ID" value="NZ_BJWF01000091.1"/>
</dbReference>
<protein>
    <submittedName>
        <fullName evidence="2">Uncharacterized protein</fullName>
    </submittedName>
</protein>
<name>A0A511J5Q4_9ENTE</name>
<accession>A0A511J5Q4</accession>
<keyword evidence="1" id="KW-0175">Coiled coil</keyword>
<feature type="coiled-coil region" evidence="1">
    <location>
        <begin position="28"/>
        <end position="102"/>
    </location>
</feature>
<proteinExistence type="predicted"/>
<comment type="caution">
    <text evidence="2">The sequence shown here is derived from an EMBL/GenBank/DDBJ whole genome shotgun (WGS) entry which is preliminary data.</text>
</comment>
<evidence type="ECO:0000256" key="1">
    <source>
        <dbReference type="SAM" id="Coils"/>
    </source>
</evidence>
<sequence length="272" mass="32693">MTTLKIKKQMAEVDGEIYLITNEILMQKAEQKVQMNRMINQRKEIRKQINRQENETSYKDIDQLKKQKTHLKNNVRSLKEQIEKLEEDLGTLNSENKEKRGEAFFKIKLRELEKQNINGSMTQQINELKKTKARYLSTIDRFPIKKTEKRHFSYKRNDQNERIIIEQKLGKYHLRRHTFIGKIKNIIYRSKIKQLKKRYVEIFEKGKREADHEKPKIFLRQSKQNLTTHIHIGRAKSKLENKEVAQSEEINTILIKYSKLESILHSNFMNAR</sequence>
<reference evidence="2 3" key="1">
    <citation type="submission" date="2019-07" db="EMBL/GenBank/DDBJ databases">
        <title>Whole genome shotgun sequence of Enterococcus villorum NBRC 100699.</title>
        <authorList>
            <person name="Hosoyama A."/>
            <person name="Uohara A."/>
            <person name="Ohji S."/>
            <person name="Ichikawa N."/>
        </authorList>
    </citation>
    <scope>NUCLEOTIDE SEQUENCE [LARGE SCALE GENOMIC DNA]</scope>
    <source>
        <strain evidence="2 3">NBRC 100699</strain>
    </source>
</reference>
<evidence type="ECO:0000313" key="2">
    <source>
        <dbReference type="EMBL" id="GEL93338.1"/>
    </source>
</evidence>
<dbReference type="AlphaFoldDB" id="A0A511J5Q4"/>
<dbReference type="EMBL" id="BJWF01000091">
    <property type="protein sequence ID" value="GEL93338.1"/>
    <property type="molecule type" value="Genomic_DNA"/>
</dbReference>
<organism evidence="2 3">
    <name type="scientific">Enterococcus villorum</name>
    <dbReference type="NCBI Taxonomy" id="112904"/>
    <lineage>
        <taxon>Bacteria</taxon>
        <taxon>Bacillati</taxon>
        <taxon>Bacillota</taxon>
        <taxon>Bacilli</taxon>
        <taxon>Lactobacillales</taxon>
        <taxon>Enterococcaceae</taxon>
        <taxon>Enterococcus</taxon>
    </lineage>
</organism>
<gene>
    <name evidence="2" type="ORF">EVI01_26750</name>
</gene>
<dbReference type="Proteomes" id="UP000321830">
    <property type="component" value="Unassembled WGS sequence"/>
</dbReference>
<evidence type="ECO:0000313" key="3">
    <source>
        <dbReference type="Proteomes" id="UP000321830"/>
    </source>
</evidence>